<dbReference type="AlphaFoldDB" id="A0A2H0LLF8"/>
<dbReference type="EMBL" id="PCVY01000072">
    <property type="protein sequence ID" value="PIQ85217.1"/>
    <property type="molecule type" value="Genomic_DNA"/>
</dbReference>
<gene>
    <name evidence="1" type="ORF">COV74_09670</name>
</gene>
<reference evidence="1 2" key="1">
    <citation type="submission" date="2017-09" db="EMBL/GenBank/DDBJ databases">
        <title>Depth-based differentiation of microbial function through sediment-hosted aquifers and enrichment of novel symbionts in the deep terrestrial subsurface.</title>
        <authorList>
            <person name="Probst A.J."/>
            <person name="Ladd B."/>
            <person name="Jarett J.K."/>
            <person name="Geller-Mcgrath D.E."/>
            <person name="Sieber C.M."/>
            <person name="Emerson J.B."/>
            <person name="Anantharaman K."/>
            <person name="Thomas B.C."/>
            <person name="Malmstrom R."/>
            <person name="Stieglmeier M."/>
            <person name="Klingl A."/>
            <person name="Woyke T."/>
            <person name="Ryan C.M."/>
            <person name="Banfield J.F."/>
        </authorList>
    </citation>
    <scope>NUCLEOTIDE SEQUENCE [LARGE SCALE GENOMIC DNA]</scope>
    <source>
        <strain evidence="1">CG11_big_fil_rev_8_21_14_0_20_45_26</strain>
    </source>
</reference>
<organism evidence="1 2">
    <name type="scientific">Candidatus Abzuiibacterium crystallinum</name>
    <dbReference type="NCBI Taxonomy" id="1974748"/>
    <lineage>
        <taxon>Bacteria</taxon>
        <taxon>Pseudomonadati</taxon>
        <taxon>Candidatus Omnitrophota</taxon>
        <taxon>Candidatus Abzuiibacterium</taxon>
    </lineage>
</organism>
<dbReference type="InterPro" id="IPR043148">
    <property type="entry name" value="TagF_C"/>
</dbReference>
<dbReference type="Gene3D" id="3.40.50.12580">
    <property type="match status" value="1"/>
</dbReference>
<protein>
    <submittedName>
        <fullName evidence="1">Uncharacterized protein</fullName>
    </submittedName>
</protein>
<dbReference type="Proteomes" id="UP000230859">
    <property type="component" value="Unassembled WGS sequence"/>
</dbReference>
<evidence type="ECO:0000313" key="1">
    <source>
        <dbReference type="EMBL" id="PIQ85217.1"/>
    </source>
</evidence>
<evidence type="ECO:0000313" key="2">
    <source>
        <dbReference type="Proteomes" id="UP000230859"/>
    </source>
</evidence>
<name>A0A2H0LLF8_9BACT</name>
<dbReference type="SUPFAM" id="SSF53756">
    <property type="entry name" value="UDP-Glycosyltransferase/glycogen phosphorylase"/>
    <property type="match status" value="1"/>
</dbReference>
<accession>A0A2H0LLF8</accession>
<proteinExistence type="predicted"/>
<comment type="caution">
    <text evidence="1">The sequence shown here is derived from an EMBL/GenBank/DDBJ whole genome shotgun (WGS) entry which is preliminary data.</text>
</comment>
<sequence length="492" mass="57910">MSHLMEKKILVFLPTNPAAYPFSQANAFSELQKHFDVYLVYNKRAVFIDDVRTEGFTRVMAWDQPIKRKRSWMMFLNMWGHRRATKSFGDSFKRIFQMDMEQRNWLYRFLFFYLPGFSYRWTSFLLQFIEQWMGEDKTLAKLVDEIKPNLIIGMLCGYSAYDIDPIKIAQKRKIPTLYLQVGWDNIPHRGLLPYKMDYLGAWGYQSAMFAELIQGIPKRRIFLMGCPFGEVLREPPKRPSEEIRRTLQLPLGKKVLFFAGVSHVGNEVGLLDLLEKFIEEGKLPNCCVLYRPHPYRQFTKNEPNFFERHYKHIYLDPQMKERFRRHIEEKAYMTGHQERLERSYAYNREILSISSILIAPISTFVAEALYCGVPSVVVSFVGKDHAKYSIRYDMATNQFYHAVPGVFNSFSPSDLLAKCRQALSFSENEHRAHIIRSHLNSIAYQDEFSFAQRIDYAVQSILNTNGQSLYHYLHDPLIDVEKKENVVESYLS</sequence>